<keyword evidence="1" id="KW-0472">Membrane</keyword>
<dbReference type="PROSITE" id="PS51257">
    <property type="entry name" value="PROKAR_LIPOPROTEIN"/>
    <property type="match status" value="1"/>
</dbReference>
<dbReference type="Proteomes" id="UP000193870">
    <property type="component" value="Unassembled WGS sequence"/>
</dbReference>
<keyword evidence="3" id="KW-1185">Reference proteome</keyword>
<reference evidence="2 3" key="1">
    <citation type="submission" date="2017-03" db="EMBL/GenBank/DDBJ databases">
        <authorList>
            <person name="Afonso C.L."/>
            <person name="Miller P.J."/>
            <person name="Scott M.A."/>
            <person name="Spackman E."/>
            <person name="Goraichik I."/>
            <person name="Dimitrov K.M."/>
            <person name="Suarez D.L."/>
            <person name="Swayne D.E."/>
        </authorList>
    </citation>
    <scope>NUCLEOTIDE SEQUENCE [LARGE SCALE GENOMIC DNA]</scope>
    <source>
        <strain evidence="2 3">CECT 7066</strain>
    </source>
</reference>
<feature type="transmembrane region" description="Helical" evidence="1">
    <location>
        <begin position="12"/>
        <end position="30"/>
    </location>
</feature>
<name>A0A1Y5RJ38_9RHOB</name>
<organism evidence="2 3">
    <name type="scientific">Palleronia marisminoris</name>
    <dbReference type="NCBI Taxonomy" id="315423"/>
    <lineage>
        <taxon>Bacteria</taxon>
        <taxon>Pseudomonadati</taxon>
        <taxon>Pseudomonadota</taxon>
        <taxon>Alphaproteobacteria</taxon>
        <taxon>Rhodobacterales</taxon>
        <taxon>Roseobacteraceae</taxon>
        <taxon>Palleronia</taxon>
    </lineage>
</organism>
<sequence length="65" mass="7066">MDCRTMSRRTALAAIGVVILGCYGVPYLLIGQIAAWYGSFLFWSLAGVAVIVLNVAATRGWEDEE</sequence>
<dbReference type="EMBL" id="FWFV01000001">
    <property type="protein sequence ID" value="SLN18805.1"/>
    <property type="molecule type" value="Genomic_DNA"/>
</dbReference>
<protein>
    <submittedName>
        <fullName evidence="2">Uncharacterized protein</fullName>
    </submittedName>
</protein>
<evidence type="ECO:0000313" key="2">
    <source>
        <dbReference type="EMBL" id="SLN18805.1"/>
    </source>
</evidence>
<feature type="transmembrane region" description="Helical" evidence="1">
    <location>
        <begin position="36"/>
        <end position="57"/>
    </location>
</feature>
<evidence type="ECO:0000256" key="1">
    <source>
        <dbReference type="SAM" id="Phobius"/>
    </source>
</evidence>
<accession>A0A1Y5RJ38</accession>
<evidence type="ECO:0000313" key="3">
    <source>
        <dbReference type="Proteomes" id="UP000193870"/>
    </source>
</evidence>
<keyword evidence="1" id="KW-0812">Transmembrane</keyword>
<gene>
    <name evidence="2" type="ORF">PAM7066_00625</name>
</gene>
<keyword evidence="1" id="KW-1133">Transmembrane helix</keyword>
<dbReference type="AlphaFoldDB" id="A0A1Y5RJ38"/>
<proteinExistence type="predicted"/>